<dbReference type="EMBL" id="AP028912">
    <property type="protein sequence ID" value="BES93942.1"/>
    <property type="molecule type" value="Genomic_DNA"/>
</dbReference>
<dbReference type="Proteomes" id="UP001307889">
    <property type="component" value="Chromosome 4"/>
</dbReference>
<evidence type="ECO:0000313" key="1">
    <source>
        <dbReference type="EMBL" id="BES93942.1"/>
    </source>
</evidence>
<proteinExistence type="predicted"/>
<protein>
    <submittedName>
        <fullName evidence="1">Uncharacterized protein</fullName>
    </submittedName>
</protein>
<name>A0ABN7ANZ1_9HEMI</name>
<accession>A0ABN7ANZ1</accession>
<sequence length="88" mass="10194">MKICFLKVFIGHKGVVAVRFDPVLDIRYLTAIGPLKLPRMFAGVCEHEKYPIEWFVQIPTSAGTSESIREQLDSARRDRFHRLSIDEF</sequence>
<reference evidence="1 2" key="1">
    <citation type="submission" date="2023-09" db="EMBL/GenBank/DDBJ databases">
        <title>Nesidiocoris tenuis whole genome shotgun sequence.</title>
        <authorList>
            <person name="Shibata T."/>
            <person name="Shimoda M."/>
            <person name="Kobayashi T."/>
            <person name="Uehara T."/>
        </authorList>
    </citation>
    <scope>NUCLEOTIDE SEQUENCE [LARGE SCALE GENOMIC DNA]</scope>
    <source>
        <strain evidence="1 2">Japan</strain>
    </source>
</reference>
<gene>
    <name evidence="1" type="ORF">NTJ_06751</name>
</gene>
<keyword evidence="2" id="KW-1185">Reference proteome</keyword>
<organism evidence="1 2">
    <name type="scientific">Nesidiocoris tenuis</name>
    <dbReference type="NCBI Taxonomy" id="355587"/>
    <lineage>
        <taxon>Eukaryota</taxon>
        <taxon>Metazoa</taxon>
        <taxon>Ecdysozoa</taxon>
        <taxon>Arthropoda</taxon>
        <taxon>Hexapoda</taxon>
        <taxon>Insecta</taxon>
        <taxon>Pterygota</taxon>
        <taxon>Neoptera</taxon>
        <taxon>Paraneoptera</taxon>
        <taxon>Hemiptera</taxon>
        <taxon>Heteroptera</taxon>
        <taxon>Panheteroptera</taxon>
        <taxon>Cimicomorpha</taxon>
        <taxon>Miridae</taxon>
        <taxon>Dicyphina</taxon>
        <taxon>Nesidiocoris</taxon>
    </lineage>
</organism>
<evidence type="ECO:0000313" key="2">
    <source>
        <dbReference type="Proteomes" id="UP001307889"/>
    </source>
</evidence>